<dbReference type="Proteomes" id="UP000054270">
    <property type="component" value="Unassembled WGS sequence"/>
</dbReference>
<keyword evidence="2" id="KW-0732">Signal</keyword>
<evidence type="ECO:0000256" key="1">
    <source>
        <dbReference type="SAM" id="MobiDB-lite"/>
    </source>
</evidence>
<feature type="signal peptide" evidence="2">
    <location>
        <begin position="1"/>
        <end position="20"/>
    </location>
</feature>
<feature type="compositionally biased region" description="Pro residues" evidence="1">
    <location>
        <begin position="660"/>
        <end position="670"/>
    </location>
</feature>
<sequence>MTRWMVTLFPVASAFKSSLTSIVQPPECYMDSFSYMKYSRPIFLARYNATSSEIYEAVVAAFSPDYEIENWRLLFRQATGRGTKGILRLSAESSMSIAIPDIQQACGKYRAPQFKRAFFILLPDGCSDLPLDPMCDFRPVEFQRPLSDGDLASSDSGQDEPKSETRSGADHDADDADDIYMPVQPETQTPKKSGSTQPAEASDDGHGKSESFSDLEPVIPDEDVIKMHELMREGVLKEFDSTSRAPMLNRLAVNICGPTDKRLQSHNWWPTRSSGAYSNISAQLTGLQTKIKDISSNFLSEPSRPLMALCNESLSTLQPLFRFLFDLEQMKAHEGTTPDFLQQLSTDFRLGPHGLGPVIKYLSDLHDMIISAFERRSMFADEARTCISQINIIAIPLESLLTAFRASVFRGMYDPKGFADLHNAMKDCSHIFGTAAKEDCLDVLKLRLEHDTVNLYRAALLTDFGSITDYDEMSTNKFFSGDDGLDGLLDVRYAEYMSLFSGLAMILAEQIRNFKKSGAKRKQREARGSDSDEEPVPVSPPKKTKSKEAGEERNPNNTRSRYDNINASNQRKSSTARYVSVSSSESIFEFKPSSHQKTKFQPKGSSRDSDAYQPDEGDAPRVSDGESYDERYKQKFPAPNPRKGPYPESINRREYTSREPPAPKPAPRPAPRPRPRQRRVTPPPSRSPPPPAVLPPLTRFERLMGMSLERVMQEIVSLLPGEKVLWASFTTDYPKVRDQRMQLLRTKL</sequence>
<reference evidence="4" key="1">
    <citation type="submission" date="2014-04" db="EMBL/GenBank/DDBJ databases">
        <title>Evolutionary Origins and Diversification of the Mycorrhizal Mutualists.</title>
        <authorList>
            <consortium name="DOE Joint Genome Institute"/>
            <consortium name="Mycorrhizal Genomics Consortium"/>
            <person name="Kohler A."/>
            <person name="Kuo A."/>
            <person name="Nagy L.G."/>
            <person name="Floudas D."/>
            <person name="Copeland A."/>
            <person name="Barry K.W."/>
            <person name="Cichocki N."/>
            <person name="Veneault-Fourrey C."/>
            <person name="LaButti K."/>
            <person name="Lindquist E.A."/>
            <person name="Lipzen A."/>
            <person name="Lundell T."/>
            <person name="Morin E."/>
            <person name="Murat C."/>
            <person name="Riley R."/>
            <person name="Ohm R."/>
            <person name="Sun H."/>
            <person name="Tunlid A."/>
            <person name="Henrissat B."/>
            <person name="Grigoriev I.V."/>
            <person name="Hibbett D.S."/>
            <person name="Martin F."/>
        </authorList>
    </citation>
    <scope>NUCLEOTIDE SEQUENCE [LARGE SCALE GENOMIC DNA]</scope>
    <source>
        <strain evidence="4">FD-334 SS-4</strain>
    </source>
</reference>
<feature type="region of interest" description="Disordered" evidence="1">
    <location>
        <begin position="146"/>
        <end position="219"/>
    </location>
</feature>
<name>A0A0D2MMK9_HYPSF</name>
<accession>A0A0D2MMK9</accession>
<feature type="chain" id="PRO_5002264923" evidence="2">
    <location>
        <begin position="21"/>
        <end position="748"/>
    </location>
</feature>
<evidence type="ECO:0000256" key="2">
    <source>
        <dbReference type="SAM" id="SignalP"/>
    </source>
</evidence>
<dbReference type="AlphaFoldDB" id="A0A0D2MMK9"/>
<feature type="compositionally biased region" description="Basic and acidic residues" evidence="1">
    <location>
        <begin position="618"/>
        <end position="633"/>
    </location>
</feature>
<feature type="compositionally biased region" description="Pro residues" evidence="1">
    <location>
        <begin position="681"/>
        <end position="694"/>
    </location>
</feature>
<feature type="compositionally biased region" description="Polar residues" evidence="1">
    <location>
        <begin position="555"/>
        <end position="572"/>
    </location>
</feature>
<dbReference type="EMBL" id="KN817533">
    <property type="protein sequence ID" value="KJA25168.1"/>
    <property type="molecule type" value="Genomic_DNA"/>
</dbReference>
<gene>
    <name evidence="3" type="ORF">HYPSUDRAFT_200056</name>
</gene>
<feature type="compositionally biased region" description="Low complexity" evidence="1">
    <location>
        <begin position="146"/>
        <end position="156"/>
    </location>
</feature>
<dbReference type="OrthoDB" id="3067341at2759"/>
<feature type="region of interest" description="Disordered" evidence="1">
    <location>
        <begin position="518"/>
        <end position="696"/>
    </location>
</feature>
<feature type="compositionally biased region" description="Polar residues" evidence="1">
    <location>
        <begin position="185"/>
        <end position="199"/>
    </location>
</feature>
<feature type="compositionally biased region" description="Basic and acidic residues" evidence="1">
    <location>
        <begin position="159"/>
        <end position="171"/>
    </location>
</feature>
<evidence type="ECO:0000313" key="4">
    <source>
        <dbReference type="Proteomes" id="UP000054270"/>
    </source>
</evidence>
<organism evidence="3 4">
    <name type="scientific">Hypholoma sublateritium (strain FD-334 SS-4)</name>
    <dbReference type="NCBI Taxonomy" id="945553"/>
    <lineage>
        <taxon>Eukaryota</taxon>
        <taxon>Fungi</taxon>
        <taxon>Dikarya</taxon>
        <taxon>Basidiomycota</taxon>
        <taxon>Agaricomycotina</taxon>
        <taxon>Agaricomycetes</taxon>
        <taxon>Agaricomycetidae</taxon>
        <taxon>Agaricales</taxon>
        <taxon>Agaricineae</taxon>
        <taxon>Strophariaceae</taxon>
        <taxon>Hypholoma</taxon>
    </lineage>
</organism>
<proteinExistence type="predicted"/>
<evidence type="ECO:0000313" key="3">
    <source>
        <dbReference type="EMBL" id="KJA25168.1"/>
    </source>
</evidence>
<feature type="compositionally biased region" description="Low complexity" evidence="1">
    <location>
        <begin position="573"/>
        <end position="586"/>
    </location>
</feature>
<keyword evidence="4" id="KW-1185">Reference proteome</keyword>
<protein>
    <submittedName>
        <fullName evidence="3">Uncharacterized protein</fullName>
    </submittedName>
</protein>